<evidence type="ECO:0000313" key="1">
    <source>
        <dbReference type="EMBL" id="KAJ6411089.1"/>
    </source>
</evidence>
<sequence length="115" mass="13004">MMEDLWMLFCGESGNSDTSGKPSDSLCYTQWLYRICELVLGHMDFGREVEEKAACLTIEKLVSGVVSGIHMAFGGFNHKPSRESSSKDAIAAIVRSCFLVCWQCLCFVHIQRRFR</sequence>
<proteinExistence type="predicted"/>
<name>A0AAD6NZS3_9ROSI</name>
<organism evidence="1 2">
    <name type="scientific">Salix udensis</name>
    <dbReference type="NCBI Taxonomy" id="889485"/>
    <lineage>
        <taxon>Eukaryota</taxon>
        <taxon>Viridiplantae</taxon>
        <taxon>Streptophyta</taxon>
        <taxon>Embryophyta</taxon>
        <taxon>Tracheophyta</taxon>
        <taxon>Spermatophyta</taxon>
        <taxon>Magnoliopsida</taxon>
        <taxon>eudicotyledons</taxon>
        <taxon>Gunneridae</taxon>
        <taxon>Pentapetalae</taxon>
        <taxon>rosids</taxon>
        <taxon>fabids</taxon>
        <taxon>Malpighiales</taxon>
        <taxon>Salicaceae</taxon>
        <taxon>Saliceae</taxon>
        <taxon>Salix</taxon>
    </lineage>
</organism>
<dbReference type="AlphaFoldDB" id="A0AAD6NZS3"/>
<gene>
    <name evidence="1" type="ORF">OIU84_007777</name>
</gene>
<dbReference type="EMBL" id="JAPFFJ010000014">
    <property type="protein sequence ID" value="KAJ6411089.1"/>
    <property type="molecule type" value="Genomic_DNA"/>
</dbReference>
<dbReference type="Proteomes" id="UP001162972">
    <property type="component" value="Chromosome 15Z"/>
</dbReference>
<keyword evidence="2" id="KW-1185">Reference proteome</keyword>
<reference evidence="1 2" key="1">
    <citation type="journal article" date="2023" name="Int. J. Mol. Sci.">
        <title>De Novo Assembly and Annotation of 11 Diverse Shrub Willow (Salix) Genomes Reveals Novel Gene Organization in Sex-Linked Regions.</title>
        <authorList>
            <person name="Hyden B."/>
            <person name="Feng K."/>
            <person name="Yates T.B."/>
            <person name="Jawdy S."/>
            <person name="Cereghino C."/>
            <person name="Smart L.B."/>
            <person name="Muchero W."/>
        </authorList>
    </citation>
    <scope>NUCLEOTIDE SEQUENCE [LARGE SCALE GENOMIC DNA]</scope>
    <source>
        <tissue evidence="1">Shoot tip</tissue>
    </source>
</reference>
<evidence type="ECO:0000313" key="2">
    <source>
        <dbReference type="Proteomes" id="UP001162972"/>
    </source>
</evidence>
<comment type="caution">
    <text evidence="1">The sequence shown here is derived from an EMBL/GenBank/DDBJ whole genome shotgun (WGS) entry which is preliminary data.</text>
</comment>
<accession>A0AAD6NZS3</accession>
<protein>
    <submittedName>
        <fullName evidence="1">Uncharacterized protein</fullName>
    </submittedName>
</protein>